<gene>
    <name evidence="2" type="ORF">OTU49_013957</name>
</gene>
<dbReference type="GO" id="GO:0005737">
    <property type="term" value="C:cytoplasm"/>
    <property type="evidence" value="ECO:0007669"/>
    <property type="project" value="TreeGrafter"/>
</dbReference>
<dbReference type="PROSITE" id="PS00108">
    <property type="entry name" value="PROTEIN_KINASE_ST"/>
    <property type="match status" value="1"/>
</dbReference>
<organism evidence="2 3">
    <name type="scientific">Cherax quadricarinatus</name>
    <name type="common">Australian red claw crayfish</name>
    <dbReference type="NCBI Taxonomy" id="27406"/>
    <lineage>
        <taxon>Eukaryota</taxon>
        <taxon>Metazoa</taxon>
        <taxon>Ecdysozoa</taxon>
        <taxon>Arthropoda</taxon>
        <taxon>Crustacea</taxon>
        <taxon>Multicrustacea</taxon>
        <taxon>Malacostraca</taxon>
        <taxon>Eumalacostraca</taxon>
        <taxon>Eucarida</taxon>
        <taxon>Decapoda</taxon>
        <taxon>Pleocyemata</taxon>
        <taxon>Astacidea</taxon>
        <taxon>Parastacoidea</taxon>
        <taxon>Parastacidae</taxon>
        <taxon>Cherax</taxon>
    </lineage>
</organism>
<dbReference type="Proteomes" id="UP001445076">
    <property type="component" value="Unassembled WGS sequence"/>
</dbReference>
<dbReference type="GO" id="GO:0004674">
    <property type="term" value="F:protein serine/threonine kinase activity"/>
    <property type="evidence" value="ECO:0007669"/>
    <property type="project" value="TreeGrafter"/>
</dbReference>
<dbReference type="PANTHER" id="PTHR44167:SF18">
    <property type="entry name" value="PROTEIN KINASE DOMAIN-CONTAINING PROTEIN"/>
    <property type="match status" value="1"/>
</dbReference>
<dbReference type="PANTHER" id="PTHR44167">
    <property type="entry name" value="OVARIAN-SPECIFIC SERINE/THREONINE-PROTEIN KINASE LOK-RELATED"/>
    <property type="match status" value="1"/>
</dbReference>
<feature type="domain" description="Protein kinase" evidence="1">
    <location>
        <begin position="1"/>
        <end position="201"/>
    </location>
</feature>
<comment type="caution">
    <text evidence="2">The sequence shown here is derived from an EMBL/GenBank/DDBJ whole genome shotgun (WGS) entry which is preliminary data.</text>
</comment>
<dbReference type="SUPFAM" id="SSF56112">
    <property type="entry name" value="Protein kinase-like (PK-like)"/>
    <property type="match status" value="1"/>
</dbReference>
<dbReference type="InterPro" id="IPR008271">
    <property type="entry name" value="Ser/Thr_kinase_AS"/>
</dbReference>
<evidence type="ECO:0000313" key="2">
    <source>
        <dbReference type="EMBL" id="KAK8719555.1"/>
    </source>
</evidence>
<evidence type="ECO:0000259" key="1">
    <source>
        <dbReference type="PROSITE" id="PS50011"/>
    </source>
</evidence>
<dbReference type="InterPro" id="IPR000719">
    <property type="entry name" value="Prot_kinase_dom"/>
</dbReference>
<keyword evidence="3" id="KW-1185">Reference proteome</keyword>
<proteinExistence type="predicted"/>
<dbReference type="GO" id="GO:0005634">
    <property type="term" value="C:nucleus"/>
    <property type="evidence" value="ECO:0007669"/>
    <property type="project" value="TreeGrafter"/>
</dbReference>
<dbReference type="Gene3D" id="1.10.510.10">
    <property type="entry name" value="Transferase(Phosphotransferase) domain 1"/>
    <property type="match status" value="1"/>
</dbReference>
<protein>
    <recommendedName>
        <fullName evidence="1">Protein kinase domain-containing protein</fullName>
    </recommendedName>
</protein>
<name>A0AAW0VSH5_CHEQU</name>
<dbReference type="AlphaFoldDB" id="A0AAW0VSH5"/>
<dbReference type="PROSITE" id="PS50011">
    <property type="entry name" value="PROTEIN_KINASE_DOM"/>
    <property type="match status" value="1"/>
</dbReference>
<dbReference type="GO" id="GO:0005524">
    <property type="term" value="F:ATP binding"/>
    <property type="evidence" value="ECO:0007669"/>
    <property type="project" value="InterPro"/>
</dbReference>
<dbReference type="Pfam" id="PF00069">
    <property type="entry name" value="Pkinase"/>
    <property type="match status" value="1"/>
</dbReference>
<reference evidence="2 3" key="1">
    <citation type="journal article" date="2024" name="BMC Genomics">
        <title>Genome assembly of redclaw crayfish (Cherax quadricarinatus) provides insights into its immune adaptation and hypoxia tolerance.</title>
        <authorList>
            <person name="Liu Z."/>
            <person name="Zheng J."/>
            <person name="Li H."/>
            <person name="Fang K."/>
            <person name="Wang S."/>
            <person name="He J."/>
            <person name="Zhou D."/>
            <person name="Weng S."/>
            <person name="Chi M."/>
            <person name="Gu Z."/>
            <person name="He J."/>
            <person name="Li F."/>
            <person name="Wang M."/>
        </authorList>
    </citation>
    <scope>NUCLEOTIDE SEQUENCE [LARGE SCALE GENOMIC DNA]</scope>
    <source>
        <strain evidence="2">ZL_2023a</strain>
    </source>
</reference>
<accession>A0AAW0VSH5</accession>
<sequence>MSTDPTLLVMSYRGNTRLDNFLQNCSVKKCLRTLIKLTVCLKQIHKRGVLHSDLKMDNVMVQNVDDPDNFIVNIIDFGLAQRLGKSREIFNSKSRHYPPESCCPGKALRSFDVYSLGILICHSCALLIDKKLPKDLLTLALSMIDESQRKRPTLQFVENRLLQILDQINVSDEVTGKEFSDETLQLLETMVHKVLKPSAQI</sequence>
<dbReference type="EMBL" id="JARKIK010001871">
    <property type="protein sequence ID" value="KAK8719555.1"/>
    <property type="molecule type" value="Genomic_DNA"/>
</dbReference>
<dbReference type="GO" id="GO:0044773">
    <property type="term" value="P:mitotic DNA damage checkpoint signaling"/>
    <property type="evidence" value="ECO:0007669"/>
    <property type="project" value="TreeGrafter"/>
</dbReference>
<evidence type="ECO:0000313" key="3">
    <source>
        <dbReference type="Proteomes" id="UP001445076"/>
    </source>
</evidence>
<dbReference type="InterPro" id="IPR011009">
    <property type="entry name" value="Kinase-like_dom_sf"/>
</dbReference>